<protein>
    <submittedName>
        <fullName evidence="1">Uncharacterized protein</fullName>
    </submittedName>
</protein>
<reference evidence="1 2" key="1">
    <citation type="submission" date="2021-07" db="EMBL/GenBank/DDBJ databases">
        <authorList>
            <person name="Palmer J.M."/>
        </authorList>
    </citation>
    <scope>NUCLEOTIDE SEQUENCE [LARGE SCALE GENOMIC DNA]</scope>
    <source>
        <strain evidence="1 2">AT_MEX2019</strain>
        <tissue evidence="1">Muscle</tissue>
    </source>
</reference>
<evidence type="ECO:0000313" key="1">
    <source>
        <dbReference type="EMBL" id="MED6246568.1"/>
    </source>
</evidence>
<proteinExistence type="predicted"/>
<accession>A0ABU7BA86</accession>
<name>A0ABU7BA86_9TELE</name>
<sequence>MNLPQPEDCSGSTGSDCKITPRFTCPAYPPSNTTYHMEEPACTARAGQAQSPWILHRTNILIHKVSWFRTHHDTQTTILNATLPDRTLGGGCPQSTQASTRIF</sequence>
<dbReference type="Proteomes" id="UP001345963">
    <property type="component" value="Unassembled WGS sequence"/>
</dbReference>
<comment type="caution">
    <text evidence="1">The sequence shown here is derived from an EMBL/GenBank/DDBJ whole genome shotgun (WGS) entry which is preliminary data.</text>
</comment>
<gene>
    <name evidence="1" type="ORF">ATANTOWER_019968</name>
</gene>
<organism evidence="1 2">
    <name type="scientific">Ataeniobius toweri</name>
    <dbReference type="NCBI Taxonomy" id="208326"/>
    <lineage>
        <taxon>Eukaryota</taxon>
        <taxon>Metazoa</taxon>
        <taxon>Chordata</taxon>
        <taxon>Craniata</taxon>
        <taxon>Vertebrata</taxon>
        <taxon>Euteleostomi</taxon>
        <taxon>Actinopterygii</taxon>
        <taxon>Neopterygii</taxon>
        <taxon>Teleostei</taxon>
        <taxon>Neoteleostei</taxon>
        <taxon>Acanthomorphata</taxon>
        <taxon>Ovalentaria</taxon>
        <taxon>Atherinomorphae</taxon>
        <taxon>Cyprinodontiformes</taxon>
        <taxon>Goodeidae</taxon>
        <taxon>Ataeniobius</taxon>
    </lineage>
</organism>
<dbReference type="EMBL" id="JAHUTI010043542">
    <property type="protein sequence ID" value="MED6246568.1"/>
    <property type="molecule type" value="Genomic_DNA"/>
</dbReference>
<evidence type="ECO:0000313" key="2">
    <source>
        <dbReference type="Proteomes" id="UP001345963"/>
    </source>
</evidence>
<keyword evidence="2" id="KW-1185">Reference proteome</keyword>